<dbReference type="EC" id="3.2.1.58" evidence="21"/>
<feature type="compositionally biased region" description="Polar residues" evidence="25">
    <location>
        <begin position="214"/>
        <end position="229"/>
    </location>
</feature>
<feature type="domain" description="Glycoside hydrolase family 5" evidence="27">
    <location>
        <begin position="373"/>
        <end position="523"/>
    </location>
</feature>
<evidence type="ECO:0000256" key="8">
    <source>
        <dbReference type="ARBA" id="ARBA00022801"/>
    </source>
</evidence>
<dbReference type="Gene3D" id="3.20.20.80">
    <property type="entry name" value="Glycosidases"/>
    <property type="match status" value="1"/>
</dbReference>
<keyword evidence="12" id="KW-0342">GTP-binding</keyword>
<evidence type="ECO:0000256" key="2">
    <source>
        <dbReference type="ARBA" id="ARBA00005641"/>
    </source>
</evidence>
<evidence type="ECO:0000256" key="9">
    <source>
        <dbReference type="ARBA" id="ARBA00022927"/>
    </source>
</evidence>
<dbReference type="GO" id="GO:0005525">
    <property type="term" value="F:GTP binding"/>
    <property type="evidence" value="ECO:0007669"/>
    <property type="project" value="UniProtKB-KW"/>
</dbReference>
<evidence type="ECO:0000256" key="12">
    <source>
        <dbReference type="ARBA" id="ARBA00023134"/>
    </source>
</evidence>
<dbReference type="GO" id="GO:0034045">
    <property type="term" value="C:phagophore assembly site membrane"/>
    <property type="evidence" value="ECO:0007669"/>
    <property type="project" value="UniProtKB-SubCell"/>
</dbReference>
<feature type="transmembrane region" description="Helical" evidence="26">
    <location>
        <begin position="252"/>
        <end position="278"/>
    </location>
</feature>
<evidence type="ECO:0000256" key="13">
    <source>
        <dbReference type="ARBA" id="ARBA00023136"/>
    </source>
</evidence>
<keyword evidence="18" id="KW-0961">Cell wall biogenesis/degradation</keyword>
<dbReference type="GO" id="GO:0003924">
    <property type="term" value="F:GTPase activity"/>
    <property type="evidence" value="ECO:0007669"/>
    <property type="project" value="InterPro"/>
</dbReference>
<evidence type="ECO:0000256" key="16">
    <source>
        <dbReference type="ARBA" id="ARBA00023289"/>
    </source>
</evidence>
<keyword evidence="8" id="KW-0378">Hydrolase</keyword>
<evidence type="ECO:0000256" key="14">
    <source>
        <dbReference type="ARBA" id="ARBA00023180"/>
    </source>
</evidence>
<dbReference type="InterPro" id="IPR057289">
    <property type="entry name" value="Rab1/Ypt1"/>
</dbReference>
<dbReference type="PANTHER" id="PTHR31297">
    <property type="entry name" value="GLUCAN ENDO-1,6-BETA-GLUCOSIDASE B"/>
    <property type="match status" value="1"/>
</dbReference>
<dbReference type="SUPFAM" id="SSF52540">
    <property type="entry name" value="P-loop containing nucleoside triphosphate hydrolases"/>
    <property type="match status" value="1"/>
</dbReference>
<evidence type="ECO:0000256" key="18">
    <source>
        <dbReference type="ARBA" id="ARBA00023316"/>
    </source>
</evidence>
<dbReference type="InterPro" id="IPR001547">
    <property type="entry name" value="Glyco_hydro_5"/>
</dbReference>
<keyword evidence="13 26" id="KW-0472">Membrane</keyword>
<evidence type="ECO:0000256" key="7">
    <source>
        <dbReference type="ARBA" id="ARBA00022741"/>
    </source>
</evidence>
<evidence type="ECO:0000256" key="1">
    <source>
        <dbReference type="ARBA" id="ARBA00004401"/>
    </source>
</evidence>
<dbReference type="OrthoDB" id="62120at2759"/>
<comment type="caution">
    <text evidence="28">The sequence shown here is derived from an EMBL/GenBank/DDBJ whole genome shotgun (WGS) entry which is preliminary data.</text>
</comment>
<evidence type="ECO:0000256" key="11">
    <source>
        <dbReference type="ARBA" id="ARBA00022989"/>
    </source>
</evidence>
<dbReference type="SMART" id="SM00175">
    <property type="entry name" value="RAB"/>
    <property type="match status" value="1"/>
</dbReference>
<dbReference type="STRING" id="4846.A0A367KJ71"/>
<evidence type="ECO:0000259" key="27">
    <source>
        <dbReference type="Pfam" id="PF00150"/>
    </source>
</evidence>
<dbReference type="SUPFAM" id="SSF51445">
    <property type="entry name" value="(Trans)glycosidases"/>
    <property type="match status" value="1"/>
</dbReference>
<evidence type="ECO:0000256" key="25">
    <source>
        <dbReference type="SAM" id="MobiDB-lite"/>
    </source>
</evidence>
<evidence type="ECO:0000256" key="6">
    <source>
        <dbReference type="ARBA" id="ARBA00022692"/>
    </source>
</evidence>
<keyword evidence="11 26" id="KW-1133">Transmembrane helix</keyword>
<evidence type="ECO:0000256" key="24">
    <source>
        <dbReference type="ARBA" id="ARBA00074496"/>
    </source>
</evidence>
<dbReference type="GO" id="GO:0009986">
    <property type="term" value="C:cell surface"/>
    <property type="evidence" value="ECO:0007669"/>
    <property type="project" value="TreeGrafter"/>
</dbReference>
<comment type="subcellular location">
    <subcellularLocation>
        <location evidence="1">Cell membrane</location>
        <topology evidence="1">Single-pass type II membrane protein</topology>
    </subcellularLocation>
    <subcellularLocation>
        <location evidence="23">Preautophagosomal structure membrane</location>
        <topology evidence="23">Lipid-anchor</topology>
        <orientation evidence="23">Cytoplasmic side</orientation>
    </subcellularLocation>
</comment>
<keyword evidence="5" id="KW-1003">Cell membrane</keyword>
<keyword evidence="15" id="KW-0449">Lipoprotein</keyword>
<dbReference type="SMART" id="SM00176">
    <property type="entry name" value="RAN"/>
    <property type="match status" value="1"/>
</dbReference>
<dbReference type="Pfam" id="PF00150">
    <property type="entry name" value="Cellulase"/>
    <property type="match status" value="1"/>
</dbReference>
<sequence length="722" mass="82137">DYLFKLLLIGDSGVGKSCLLLRFADDTYTESYISTIGVDFKIRTIELEGKTVKLQIWDTAGQERFRTITSSYYRGAHGIIVVYDVTDEDSFNNVKQWLQEIDRYAAEGVNKLLVGNKSDLVDKKVVNTEQATEFAESLKIPLLETSAKDATNVEQAFLTMAKQIKDRMGSTMQQSQAKATVKVGQGASLEPKQSGGCYINSEANYYRNRPEAPSWSSVSSRETNVQQQPAKDPDQEKPLTAWQKFKQNKTRVALLVTLATLVLLAIIIVPIVVCGIVTKEQNKETPRMITPTSSDYRDPFDDSARPNNFTPPLNQQFRYTQDPVRGINLGGWLVLEPFITPKIFEQKLNETTLIDEWELCEALGPEEAKRQLTHHYDTFITEADFKKIAEMGFNHVRIPTGHWAIKVMEGEPFVPYVSWQYLLKGIQWARKYGLRVMVELHTAPGSQNGWNHSGKSGPVGFLNGTHGEENADKTIKVVNEMIQFFTKPEWSNVVPVFGPAMIKIPEKKVRKWYETSYEAIRKMLGPGNGPYLTYHDGFYPLKYWEGFFGPQREKAILETHLYLIFNNGLVSMPRSQQVEFPCTAWKNDLENASKNISPTLVGEFSVATNDCAKYLNGIGMGARYDGTLGDPPQPVCPDCTCQGADDWHKFTDEYKLFLLKFMEKQMDAYETSAGWFYWTYKTEDHINPHWDYLLAWEQGFAPKDVNVREYSCKTSKSSPEEE</sequence>
<dbReference type="PROSITE" id="PS51421">
    <property type="entry name" value="RAS"/>
    <property type="match status" value="1"/>
</dbReference>
<keyword evidence="7" id="KW-0547">Nucleotide-binding</keyword>
<dbReference type="InterPro" id="IPR017853">
    <property type="entry name" value="GH"/>
</dbReference>
<dbReference type="FunFam" id="3.20.20.80:FF:000033">
    <property type="entry name" value="Glucan 1,3-beta-glucosidase A"/>
    <property type="match status" value="1"/>
</dbReference>
<dbReference type="PANTHER" id="PTHR31297:SF34">
    <property type="entry name" value="GLUCAN 1,3-BETA-GLUCOSIDASE 2"/>
    <property type="match status" value="1"/>
</dbReference>
<dbReference type="FunFam" id="3.40.50.300:FF:000069">
    <property type="entry name" value="Ras GTP-binding protein YPT1"/>
    <property type="match status" value="1"/>
</dbReference>
<keyword evidence="4" id="KW-0813">Transport</keyword>
<keyword evidence="9" id="KW-0653">Protein transport</keyword>
<evidence type="ECO:0000256" key="4">
    <source>
        <dbReference type="ARBA" id="ARBA00022448"/>
    </source>
</evidence>
<dbReference type="GO" id="GO:0009251">
    <property type="term" value="P:glucan catabolic process"/>
    <property type="evidence" value="ECO:0007669"/>
    <property type="project" value="TreeGrafter"/>
</dbReference>
<dbReference type="PROSITE" id="PS51419">
    <property type="entry name" value="RAB"/>
    <property type="match status" value="1"/>
</dbReference>
<evidence type="ECO:0000256" key="5">
    <source>
        <dbReference type="ARBA" id="ARBA00022475"/>
    </source>
</evidence>
<evidence type="ECO:0000256" key="3">
    <source>
        <dbReference type="ARBA" id="ARBA00006270"/>
    </source>
</evidence>
<comment type="catalytic activity">
    <reaction evidence="19">
        <text>Successive hydrolysis of beta-D-glucose units from the non-reducing ends of (1-&gt;3)-beta-D-glucans, releasing alpha-glucose.</text>
        <dbReference type="EC" id="3.2.1.58"/>
    </reaction>
</comment>
<keyword evidence="14" id="KW-0325">Glycoprotein</keyword>
<evidence type="ECO:0000313" key="29">
    <source>
        <dbReference type="Proteomes" id="UP000253551"/>
    </source>
</evidence>
<dbReference type="Gene3D" id="3.40.50.300">
    <property type="entry name" value="P-loop containing nucleotide triphosphate hydrolases"/>
    <property type="match status" value="1"/>
</dbReference>
<evidence type="ECO:0000313" key="28">
    <source>
        <dbReference type="EMBL" id="RCI02246.1"/>
    </source>
</evidence>
<dbReference type="NCBIfam" id="TIGR00231">
    <property type="entry name" value="small_GTP"/>
    <property type="match status" value="1"/>
</dbReference>
<dbReference type="EMBL" id="PJQM01001474">
    <property type="protein sequence ID" value="RCI02246.1"/>
    <property type="molecule type" value="Genomic_DNA"/>
</dbReference>
<dbReference type="InterPro" id="IPR050386">
    <property type="entry name" value="Glycosyl_hydrolase_5"/>
</dbReference>
<dbReference type="PROSITE" id="PS51420">
    <property type="entry name" value="RHO"/>
    <property type="match status" value="1"/>
</dbReference>
<evidence type="ECO:0000256" key="19">
    <source>
        <dbReference type="ARBA" id="ARBA00036824"/>
    </source>
</evidence>
<evidence type="ECO:0000256" key="22">
    <source>
        <dbReference type="ARBA" id="ARBA00041260"/>
    </source>
</evidence>
<comment type="function">
    <text evidence="20">Glucosidase involved in the degradation of cellulosic biomass. Active on lichenan.</text>
</comment>
<dbReference type="SMART" id="SM00174">
    <property type="entry name" value="RHO"/>
    <property type="match status" value="1"/>
</dbReference>
<dbReference type="InterPro" id="IPR027417">
    <property type="entry name" value="P-loop_NTPase"/>
</dbReference>
<organism evidence="28 29">
    <name type="scientific">Rhizopus stolonifer</name>
    <name type="common">Rhizopus nigricans</name>
    <dbReference type="NCBI Taxonomy" id="4846"/>
    <lineage>
        <taxon>Eukaryota</taxon>
        <taxon>Fungi</taxon>
        <taxon>Fungi incertae sedis</taxon>
        <taxon>Mucoromycota</taxon>
        <taxon>Mucoromycotina</taxon>
        <taxon>Mucoromycetes</taxon>
        <taxon>Mucorales</taxon>
        <taxon>Mucorineae</taxon>
        <taxon>Rhizopodaceae</taxon>
        <taxon>Rhizopus</taxon>
    </lineage>
</organism>
<gene>
    <name evidence="28" type="ORF">CU098_010452</name>
</gene>
<keyword evidence="10" id="KW-0735">Signal-anchor</keyword>
<evidence type="ECO:0000256" key="15">
    <source>
        <dbReference type="ARBA" id="ARBA00023288"/>
    </source>
</evidence>
<dbReference type="PROSITE" id="PS51417">
    <property type="entry name" value="ARF"/>
    <property type="match status" value="1"/>
</dbReference>
<dbReference type="GO" id="GO:0071555">
    <property type="term" value="P:cell wall organization"/>
    <property type="evidence" value="ECO:0007669"/>
    <property type="project" value="UniProtKB-KW"/>
</dbReference>
<evidence type="ECO:0000256" key="23">
    <source>
        <dbReference type="ARBA" id="ARBA00060489"/>
    </source>
</evidence>
<evidence type="ECO:0000256" key="17">
    <source>
        <dbReference type="ARBA" id="ARBA00023295"/>
    </source>
</evidence>
<keyword evidence="16" id="KW-0636">Prenylation</keyword>
<dbReference type="CDD" id="cd01869">
    <property type="entry name" value="Rab1_Ypt1"/>
    <property type="match status" value="1"/>
</dbReference>
<dbReference type="SMART" id="SM00173">
    <property type="entry name" value="RAS"/>
    <property type="match status" value="1"/>
</dbReference>
<dbReference type="AlphaFoldDB" id="A0A367KJ71"/>
<dbReference type="GO" id="GO:0005886">
    <property type="term" value="C:plasma membrane"/>
    <property type="evidence" value="ECO:0007669"/>
    <property type="project" value="UniProtKB-SubCell"/>
</dbReference>
<evidence type="ECO:0000256" key="21">
    <source>
        <dbReference type="ARBA" id="ARBA00038929"/>
    </source>
</evidence>
<dbReference type="InterPro" id="IPR005225">
    <property type="entry name" value="Small_GTP-bd"/>
</dbReference>
<accession>A0A367KJ71</accession>
<comment type="similarity">
    <text evidence="3">Belongs to the small GTPase superfamily. Rab family.</text>
</comment>
<dbReference type="GO" id="GO:0005576">
    <property type="term" value="C:extracellular region"/>
    <property type="evidence" value="ECO:0007669"/>
    <property type="project" value="TreeGrafter"/>
</dbReference>
<evidence type="ECO:0000256" key="10">
    <source>
        <dbReference type="ARBA" id="ARBA00022968"/>
    </source>
</evidence>
<feature type="region of interest" description="Disordered" evidence="25">
    <location>
        <begin position="209"/>
        <end position="237"/>
    </location>
</feature>
<keyword evidence="6 26" id="KW-0812">Transmembrane</keyword>
<dbReference type="GO" id="GO:0015031">
    <property type="term" value="P:protein transport"/>
    <property type="evidence" value="ECO:0007669"/>
    <property type="project" value="UniProtKB-KW"/>
</dbReference>
<protein>
    <recommendedName>
        <fullName evidence="24">GTP-binding protein ypt1</fullName>
        <ecNumber evidence="21">3.2.1.58</ecNumber>
    </recommendedName>
    <alternativeName>
        <fullName evidence="22">Exo-1,3-beta-glucanase D</fullName>
    </alternativeName>
</protein>
<proteinExistence type="inferred from homology"/>
<dbReference type="GO" id="GO:0004338">
    <property type="term" value="F:glucan exo-1,3-beta-glucosidase activity"/>
    <property type="evidence" value="ECO:0007669"/>
    <property type="project" value="UniProtKB-EC"/>
</dbReference>
<dbReference type="Pfam" id="PF00071">
    <property type="entry name" value="Ras"/>
    <property type="match status" value="1"/>
</dbReference>
<keyword evidence="17" id="KW-0326">Glycosidase</keyword>
<keyword evidence="29" id="KW-1185">Reference proteome</keyword>
<dbReference type="PRINTS" id="PR00449">
    <property type="entry name" value="RASTRNSFRMNG"/>
</dbReference>
<dbReference type="Proteomes" id="UP000253551">
    <property type="component" value="Unassembled WGS sequence"/>
</dbReference>
<evidence type="ECO:0000256" key="20">
    <source>
        <dbReference type="ARBA" id="ARBA00037126"/>
    </source>
</evidence>
<dbReference type="InterPro" id="IPR001806">
    <property type="entry name" value="Small_GTPase"/>
</dbReference>
<evidence type="ECO:0000256" key="26">
    <source>
        <dbReference type="SAM" id="Phobius"/>
    </source>
</evidence>
<reference evidence="28 29" key="1">
    <citation type="journal article" date="2018" name="G3 (Bethesda)">
        <title>Phylogenetic and Phylogenomic Definition of Rhizopus Species.</title>
        <authorList>
            <person name="Gryganskyi A.P."/>
            <person name="Golan J."/>
            <person name="Dolatabadi S."/>
            <person name="Mondo S."/>
            <person name="Robb S."/>
            <person name="Idnurm A."/>
            <person name="Muszewska A."/>
            <person name="Steczkiewicz K."/>
            <person name="Masonjones S."/>
            <person name="Liao H.L."/>
            <person name="Gajdeczka M.T."/>
            <person name="Anike F."/>
            <person name="Vuek A."/>
            <person name="Anishchenko I.M."/>
            <person name="Voigt K."/>
            <person name="de Hoog G.S."/>
            <person name="Smith M.E."/>
            <person name="Heitman J."/>
            <person name="Vilgalys R."/>
            <person name="Stajich J.E."/>
        </authorList>
    </citation>
    <scope>NUCLEOTIDE SEQUENCE [LARGE SCALE GENOMIC DNA]</scope>
    <source>
        <strain evidence="28 29">LSU 92-RS-03</strain>
    </source>
</reference>
<name>A0A367KJ71_RHIST</name>
<feature type="non-terminal residue" evidence="28">
    <location>
        <position position="1"/>
    </location>
</feature>
<comment type="similarity">
    <text evidence="2">Belongs to the glycosyl hydrolase 5 (cellulase A) family.</text>
</comment>